<evidence type="ECO:0000313" key="1">
    <source>
        <dbReference type="EMBL" id="OQD92437.1"/>
    </source>
</evidence>
<dbReference type="EMBL" id="MDYO01000041">
    <property type="protein sequence ID" value="OQD92437.1"/>
    <property type="molecule type" value="Genomic_DNA"/>
</dbReference>
<dbReference type="Proteomes" id="UP000191612">
    <property type="component" value="Unassembled WGS sequence"/>
</dbReference>
<comment type="caution">
    <text evidence="1">The sequence shown here is derived from an EMBL/GenBank/DDBJ whole genome shotgun (WGS) entry which is preliminary data.</text>
</comment>
<name>A0A1V6QTV9_9EURO</name>
<protein>
    <submittedName>
        <fullName evidence="1">Uncharacterized protein</fullName>
    </submittedName>
</protein>
<keyword evidence="2" id="KW-1185">Reference proteome</keyword>
<evidence type="ECO:0000313" key="2">
    <source>
        <dbReference type="Proteomes" id="UP000191612"/>
    </source>
</evidence>
<dbReference type="AlphaFoldDB" id="A0A1V6QTV9"/>
<proteinExistence type="predicted"/>
<gene>
    <name evidence="1" type="ORF">PENSOL_c041G02318</name>
</gene>
<reference evidence="2" key="1">
    <citation type="journal article" date="2017" name="Nat. Microbiol.">
        <title>Global analysis of biosynthetic gene clusters reveals vast potential of secondary metabolite production in Penicillium species.</title>
        <authorList>
            <person name="Nielsen J.C."/>
            <person name="Grijseels S."/>
            <person name="Prigent S."/>
            <person name="Ji B."/>
            <person name="Dainat J."/>
            <person name="Nielsen K.F."/>
            <person name="Frisvad J.C."/>
            <person name="Workman M."/>
            <person name="Nielsen J."/>
        </authorList>
    </citation>
    <scope>NUCLEOTIDE SEQUENCE [LARGE SCALE GENOMIC DNA]</scope>
    <source>
        <strain evidence="2">IBT 29525</strain>
    </source>
</reference>
<organism evidence="1 2">
    <name type="scientific">Penicillium solitum</name>
    <dbReference type="NCBI Taxonomy" id="60172"/>
    <lineage>
        <taxon>Eukaryota</taxon>
        <taxon>Fungi</taxon>
        <taxon>Dikarya</taxon>
        <taxon>Ascomycota</taxon>
        <taxon>Pezizomycotina</taxon>
        <taxon>Eurotiomycetes</taxon>
        <taxon>Eurotiomycetidae</taxon>
        <taxon>Eurotiales</taxon>
        <taxon>Aspergillaceae</taxon>
        <taxon>Penicillium</taxon>
    </lineage>
</organism>
<accession>A0A1V6QTV9</accession>
<sequence length="67" mass="7341">MPYEAVDIVEYQQSPNFNRSSVHLADDATRSQFRPAVRTGTPVRTVLDLNVNVSGDLVVKAARGVIV</sequence>